<accession>A0ABT7UML8</accession>
<dbReference type="EMBL" id="JAUDCL010000003">
    <property type="protein sequence ID" value="MDM8200124.1"/>
    <property type="molecule type" value="Genomic_DNA"/>
</dbReference>
<dbReference type="SUPFAM" id="SSF50346">
    <property type="entry name" value="PRC-barrel domain"/>
    <property type="match status" value="1"/>
</dbReference>
<dbReference type="RefSeq" id="WP_270914519.1">
    <property type="nucleotide sequence ID" value="NZ_JAUDCL010000003.1"/>
</dbReference>
<dbReference type="InterPro" id="IPR011033">
    <property type="entry name" value="PRC_barrel-like_sf"/>
</dbReference>
<dbReference type="Gene3D" id="2.30.30.240">
    <property type="entry name" value="PRC-barrel domain"/>
    <property type="match status" value="1"/>
</dbReference>
<dbReference type="PANTHER" id="PTHR40061">
    <property type="entry name" value="SPORULATION PROTEIN YLMC-RELATED"/>
    <property type="match status" value="1"/>
</dbReference>
<dbReference type="Pfam" id="PF05239">
    <property type="entry name" value="PRC"/>
    <property type="match status" value="1"/>
</dbReference>
<reference evidence="2 3" key="1">
    <citation type="submission" date="2023-06" db="EMBL/GenBank/DDBJ databases">
        <title>Identification and characterization of horizontal gene transfer across gut microbiota members of farm animals based on homology search.</title>
        <authorList>
            <person name="Schwarzerova J."/>
            <person name="Nykrynova M."/>
            <person name="Jureckova K."/>
            <person name="Cejkova D."/>
            <person name="Rychlik I."/>
        </authorList>
    </citation>
    <scope>NUCLEOTIDE SEQUENCE [LARGE SCALE GENOMIC DNA]</scope>
    <source>
        <strain evidence="2 3">ET340</strain>
    </source>
</reference>
<dbReference type="InterPro" id="IPR027275">
    <property type="entry name" value="PRC-brl_dom"/>
</dbReference>
<keyword evidence="3" id="KW-1185">Reference proteome</keyword>
<feature type="domain" description="PRC-barrel" evidence="1">
    <location>
        <begin position="3"/>
        <end position="74"/>
    </location>
</feature>
<gene>
    <name evidence="2" type="ORF">QUW08_02270</name>
</gene>
<name>A0ABT7UML8_9FIRM</name>
<dbReference type="InterPro" id="IPR014238">
    <property type="entry name" value="Spore_YlmC/YmxH"/>
</dbReference>
<evidence type="ECO:0000313" key="2">
    <source>
        <dbReference type="EMBL" id="MDM8200124.1"/>
    </source>
</evidence>
<sequence>MTLRQLCKKDVVQLGSGTKLGRADDLDLELSNARVRGLILRGRPRWFGLLGRGEDLVISWQQIETIGEDVILVNCPLPEPPPPKEEGVWAIFHKFVSS</sequence>
<evidence type="ECO:0000259" key="1">
    <source>
        <dbReference type="Pfam" id="PF05239"/>
    </source>
</evidence>
<proteinExistence type="predicted"/>
<dbReference type="NCBIfam" id="TIGR02888">
    <property type="entry name" value="spore_YlmC_YmxH"/>
    <property type="match status" value="1"/>
</dbReference>
<dbReference type="Proteomes" id="UP001529380">
    <property type="component" value="Unassembled WGS sequence"/>
</dbReference>
<comment type="caution">
    <text evidence="2">The sequence shown here is derived from an EMBL/GenBank/DDBJ whole genome shotgun (WGS) entry which is preliminary data.</text>
</comment>
<protein>
    <submittedName>
        <fullName evidence="2">YlmC/YmxH family sporulation protein</fullName>
    </submittedName>
</protein>
<evidence type="ECO:0000313" key="3">
    <source>
        <dbReference type="Proteomes" id="UP001529380"/>
    </source>
</evidence>
<dbReference type="PANTHER" id="PTHR40061:SF1">
    <property type="entry name" value="SPORULATION PROTEIN YLMC-RELATED"/>
    <property type="match status" value="1"/>
</dbReference>
<organism evidence="2 3">
    <name type="scientific">Allofournierella massiliensis</name>
    <dbReference type="NCBI Taxonomy" id="1650663"/>
    <lineage>
        <taxon>Bacteria</taxon>
        <taxon>Bacillati</taxon>
        <taxon>Bacillota</taxon>
        <taxon>Clostridia</taxon>
        <taxon>Eubacteriales</taxon>
        <taxon>Oscillospiraceae</taxon>
        <taxon>Allofournierella</taxon>
    </lineage>
</organism>